<reference evidence="3" key="2">
    <citation type="submission" date="2020-09" db="EMBL/GenBank/DDBJ databases">
        <authorList>
            <person name="Sun Q."/>
            <person name="Zhou Y."/>
        </authorList>
    </citation>
    <scope>NUCLEOTIDE SEQUENCE</scope>
    <source>
        <strain evidence="3">CGMCC 1.12408</strain>
    </source>
</reference>
<dbReference type="Gene3D" id="3.30.360.10">
    <property type="entry name" value="Dihydrodipicolinate Reductase, domain 2"/>
    <property type="match status" value="1"/>
</dbReference>
<gene>
    <name evidence="3" type="ORF">GCM10008025_36860</name>
</gene>
<keyword evidence="4" id="KW-1185">Reference proteome</keyword>
<evidence type="ECO:0000313" key="3">
    <source>
        <dbReference type="EMBL" id="GGA90975.1"/>
    </source>
</evidence>
<protein>
    <submittedName>
        <fullName evidence="3">Oxidoreductase</fullName>
    </submittedName>
</protein>
<dbReference type="InterPro" id="IPR000683">
    <property type="entry name" value="Gfo/Idh/MocA-like_OxRdtase_N"/>
</dbReference>
<evidence type="ECO:0000313" key="4">
    <source>
        <dbReference type="Proteomes" id="UP000613512"/>
    </source>
</evidence>
<dbReference type="Proteomes" id="UP000613512">
    <property type="component" value="Unassembled WGS sequence"/>
</dbReference>
<dbReference type="GO" id="GO:0000166">
    <property type="term" value="F:nucleotide binding"/>
    <property type="evidence" value="ECO:0007669"/>
    <property type="project" value="InterPro"/>
</dbReference>
<organism evidence="3 4">
    <name type="scientific">Ornithinibacillus halotolerans</name>
    <dbReference type="NCBI Taxonomy" id="1274357"/>
    <lineage>
        <taxon>Bacteria</taxon>
        <taxon>Bacillati</taxon>
        <taxon>Bacillota</taxon>
        <taxon>Bacilli</taxon>
        <taxon>Bacillales</taxon>
        <taxon>Bacillaceae</taxon>
        <taxon>Ornithinibacillus</taxon>
    </lineage>
</organism>
<dbReference type="Gene3D" id="3.40.50.720">
    <property type="entry name" value="NAD(P)-binding Rossmann-like Domain"/>
    <property type="match status" value="1"/>
</dbReference>
<feature type="domain" description="GFO/IDH/MocA-like oxidoreductase" evidence="2">
    <location>
        <begin position="138"/>
        <end position="246"/>
    </location>
</feature>
<sequence>MNFGTVGTSWITSSFIQASQEVNNFTLTAVYSRSEQKVKDFAEKHQAPFVYTDLEEMAKSDKLDCIYIASPNSLHFEQAKLFLQHKKHVICEKPIFSNTKEFQEAFQVAEENGVYLFEAIRNIHTPNFEVLKHAVEKIGPVTSTILHRNRYSSKYKEYLAGGRPNVFTAEFSGGALTDLGIYPLALAVSLFGKPKQVSYVANMLESGVDGSGTLTLEYDNFVSTVMCSKISTSYIPCEIQGENGSILFDDAGSILDMKYIDNSSGQEEPIQTYSLEDNMQYEITNFLQIITSQNNEEYNRLKELSLLTLSITEEARKQNNIIYGSER</sequence>
<dbReference type="InterPro" id="IPR036291">
    <property type="entry name" value="NAD(P)-bd_dom_sf"/>
</dbReference>
<dbReference type="Pfam" id="PF22725">
    <property type="entry name" value="GFO_IDH_MocA_C3"/>
    <property type="match status" value="1"/>
</dbReference>
<accession>A0A916WEP6</accession>
<dbReference type="InterPro" id="IPR055170">
    <property type="entry name" value="GFO_IDH_MocA-like_dom"/>
</dbReference>
<feature type="domain" description="Gfo/Idh/MocA-like oxidoreductase N-terminal" evidence="1">
    <location>
        <begin position="1"/>
        <end position="117"/>
    </location>
</feature>
<reference evidence="3" key="1">
    <citation type="journal article" date="2014" name="Int. J. Syst. Evol. Microbiol.">
        <title>Complete genome sequence of Corynebacterium casei LMG S-19264T (=DSM 44701T), isolated from a smear-ripened cheese.</title>
        <authorList>
            <consortium name="US DOE Joint Genome Institute (JGI-PGF)"/>
            <person name="Walter F."/>
            <person name="Albersmeier A."/>
            <person name="Kalinowski J."/>
            <person name="Ruckert C."/>
        </authorList>
    </citation>
    <scope>NUCLEOTIDE SEQUENCE</scope>
    <source>
        <strain evidence="3">CGMCC 1.12408</strain>
    </source>
</reference>
<evidence type="ECO:0000259" key="1">
    <source>
        <dbReference type="Pfam" id="PF01408"/>
    </source>
</evidence>
<proteinExistence type="predicted"/>
<dbReference type="EMBL" id="BMEY01000028">
    <property type="protein sequence ID" value="GGA90975.1"/>
    <property type="molecule type" value="Genomic_DNA"/>
</dbReference>
<comment type="caution">
    <text evidence="3">The sequence shown here is derived from an EMBL/GenBank/DDBJ whole genome shotgun (WGS) entry which is preliminary data.</text>
</comment>
<dbReference type="SUPFAM" id="SSF51735">
    <property type="entry name" value="NAD(P)-binding Rossmann-fold domains"/>
    <property type="match status" value="1"/>
</dbReference>
<dbReference type="RefSeq" id="WP_188386147.1">
    <property type="nucleotide sequence ID" value="NZ_BMEY01000028.1"/>
</dbReference>
<dbReference type="Pfam" id="PF01408">
    <property type="entry name" value="GFO_IDH_MocA"/>
    <property type="match status" value="1"/>
</dbReference>
<dbReference type="SUPFAM" id="SSF55347">
    <property type="entry name" value="Glyceraldehyde-3-phosphate dehydrogenase-like, C-terminal domain"/>
    <property type="match status" value="1"/>
</dbReference>
<evidence type="ECO:0000259" key="2">
    <source>
        <dbReference type="Pfam" id="PF22725"/>
    </source>
</evidence>
<name>A0A916WEP6_9BACI</name>
<dbReference type="AlphaFoldDB" id="A0A916WEP6"/>
<dbReference type="PANTHER" id="PTHR43054:SF1">
    <property type="entry name" value="SCYLLO-INOSITOL 2-DEHYDROGENASE (NADP(+)) IOLU"/>
    <property type="match status" value="1"/>
</dbReference>
<dbReference type="PANTHER" id="PTHR43054">
    <property type="match status" value="1"/>
</dbReference>